<protein>
    <submittedName>
        <fullName evidence="1">Uncharacterized protein</fullName>
    </submittedName>
</protein>
<accession>A0ACC3TI05</accession>
<keyword evidence="2" id="KW-1185">Reference proteome</keyword>
<proteinExistence type="predicted"/>
<organism evidence="1 2">
    <name type="scientific">Lipomyces orientalis</name>
    <dbReference type="NCBI Taxonomy" id="1233043"/>
    <lineage>
        <taxon>Eukaryota</taxon>
        <taxon>Fungi</taxon>
        <taxon>Dikarya</taxon>
        <taxon>Ascomycota</taxon>
        <taxon>Saccharomycotina</taxon>
        <taxon>Lipomycetes</taxon>
        <taxon>Lipomycetales</taxon>
        <taxon>Lipomycetaceae</taxon>
        <taxon>Lipomyces</taxon>
    </lineage>
</organism>
<dbReference type="EMBL" id="MU970116">
    <property type="protein sequence ID" value="KAK9320792.1"/>
    <property type="molecule type" value="Genomic_DNA"/>
</dbReference>
<reference evidence="2" key="1">
    <citation type="journal article" date="2024" name="Front. Bioeng. Biotechnol.">
        <title>Genome-scale model development and genomic sequencing of the oleaginous clade Lipomyces.</title>
        <authorList>
            <person name="Czajka J.J."/>
            <person name="Han Y."/>
            <person name="Kim J."/>
            <person name="Mondo S.J."/>
            <person name="Hofstad B.A."/>
            <person name="Robles A."/>
            <person name="Haridas S."/>
            <person name="Riley R."/>
            <person name="LaButti K."/>
            <person name="Pangilinan J."/>
            <person name="Andreopoulos W."/>
            <person name="Lipzen A."/>
            <person name="Yan J."/>
            <person name="Wang M."/>
            <person name="Ng V."/>
            <person name="Grigoriev I.V."/>
            <person name="Spatafora J.W."/>
            <person name="Magnuson J.K."/>
            <person name="Baker S.E."/>
            <person name="Pomraning K.R."/>
        </authorList>
    </citation>
    <scope>NUCLEOTIDE SEQUENCE [LARGE SCALE GENOMIC DNA]</scope>
    <source>
        <strain evidence="2">CBS 10300</strain>
    </source>
</reference>
<gene>
    <name evidence="1" type="ORF">V1517DRAFT_195927</name>
</gene>
<comment type="caution">
    <text evidence="1">The sequence shown here is derived from an EMBL/GenBank/DDBJ whole genome shotgun (WGS) entry which is preliminary data.</text>
</comment>
<sequence length="956" mass="102983">MARGSIAKRAAAAGIGNGADTAGGSASSSSASLNGAAAGSNSRTDHSSSPTPDAFRRPISRPASPLMPSKSSTPVYPGVQPTAPSKSEIVSVETTSTALALAHTPHQQDLSLDSSSRSLRKTPSFCNDSHDSNNNLSSHKSGATQTSILPQHPLIDSLTIFILIIQFPNLIVSFTHLLFACLTFVSPTSSPSSSSLISSLTHATPASPSLLTIFFADITVAVISIFVLPRMRSIMVDLGSAVIASALGGGGSKTAIYCTSLLQLARIVRHSLFLIRRGTLPPPVSTTPSPMVSVSPIAEIASPLTPQYYLATGTSVVPRTWDLLYGSAGWFSQAIAVHIVGQSVMHSIRRMFLEHENRLSSMPAASSSPGMLSDSYGFDYEAATYQSLQQSQSSSTVSFPPQNGATAAMNKKKKKTGSTRHQQQSLWSALANTLVLASRESSQLRSDPSTSSSEHAQNGRHQQEDDNQSLLSSLISDDYSATGLGYRPSVTEPALYSCVRYILENEVAFEIMPGQPVTPVSAPAPAQSSGTMQEQGSSSILPLTTSLVPSIFSHQDPTQVVSGAQPHNAQASLYVGVSVRVNGILWPEVSVQTIVPKAHHPAIAGAASDPDPPVRLLEDAVADEPSDGSVAVQDSSEEFAETLLVVSGLTPITEYEVEVCRTFKNGRQVTICRTNICTSPKDPSAVSSQQHQPSRPLSPVTTLLDTLCTTNSTLTEEKQKLKRARRDHSKHLSALRSEIDALKARLGAGDKGDERAWRRVLALRESVRRTEEEIESLSQRTEELEREERSVGSDIDSRRAEWQAKMRELECHEAEFRAKQEQASRKERGLHGDEAAIQSKRDKLATRHRKLMADFQRADQERRNAWEQEFARRKLQREQLAERRQAIEEEFSNAITKMENGIDDIRERTSGTWQSVSLLNETATGAVASVATSPTSVTAPVPGDAAVVTRDVTASP</sequence>
<evidence type="ECO:0000313" key="2">
    <source>
        <dbReference type="Proteomes" id="UP001489719"/>
    </source>
</evidence>
<evidence type="ECO:0000313" key="1">
    <source>
        <dbReference type="EMBL" id="KAK9320792.1"/>
    </source>
</evidence>
<dbReference type="Proteomes" id="UP001489719">
    <property type="component" value="Unassembled WGS sequence"/>
</dbReference>
<name>A0ACC3TI05_9ASCO</name>